<dbReference type="PROSITE" id="PS00107">
    <property type="entry name" value="PROTEIN_KINASE_ATP"/>
    <property type="match status" value="1"/>
</dbReference>
<organism evidence="8 9">
    <name type="scientific">Lupinus angustifolius</name>
    <name type="common">Narrow-leaved blue lupine</name>
    <dbReference type="NCBI Taxonomy" id="3871"/>
    <lineage>
        <taxon>Eukaryota</taxon>
        <taxon>Viridiplantae</taxon>
        <taxon>Streptophyta</taxon>
        <taxon>Embryophyta</taxon>
        <taxon>Tracheophyta</taxon>
        <taxon>Spermatophyta</taxon>
        <taxon>Magnoliopsida</taxon>
        <taxon>eudicotyledons</taxon>
        <taxon>Gunneridae</taxon>
        <taxon>Pentapetalae</taxon>
        <taxon>rosids</taxon>
        <taxon>fabids</taxon>
        <taxon>Fabales</taxon>
        <taxon>Fabaceae</taxon>
        <taxon>Papilionoideae</taxon>
        <taxon>50 kb inversion clade</taxon>
        <taxon>genistoids sensu lato</taxon>
        <taxon>core genistoids</taxon>
        <taxon>Genisteae</taxon>
        <taxon>Lupinus</taxon>
    </lineage>
</organism>
<dbReference type="PANTHER" id="PTHR46008">
    <property type="entry name" value="LEAF RUST 10 DISEASE-RESISTANCE LOCUS RECEPTOR-LIKE PROTEIN KINASE-LIKE 1.4"/>
    <property type="match status" value="1"/>
</dbReference>
<dbReference type="Gene3D" id="3.30.200.20">
    <property type="entry name" value="Phosphorylase Kinase, domain 1"/>
    <property type="match status" value="1"/>
</dbReference>
<dbReference type="AlphaFoldDB" id="A0A1J7HH24"/>
<keyword evidence="6" id="KW-0723">Serine/threonine-protein kinase</keyword>
<dbReference type="InterPro" id="IPR008271">
    <property type="entry name" value="Ser/Thr_kinase_AS"/>
</dbReference>
<keyword evidence="1" id="KW-0808">Transferase</keyword>
<evidence type="ECO:0000256" key="6">
    <source>
        <dbReference type="RuleBase" id="RU000304"/>
    </source>
</evidence>
<dbReference type="OrthoDB" id="4062651at2759"/>
<dbReference type="PROSITE" id="PS50011">
    <property type="entry name" value="PROTEIN_KINASE_DOM"/>
    <property type="match status" value="1"/>
</dbReference>
<comment type="similarity">
    <text evidence="6">Belongs to the protein kinase superfamily.</text>
</comment>
<gene>
    <name evidence="8" type="ORF">TanjilG_02147</name>
</gene>
<dbReference type="Pfam" id="PF00069">
    <property type="entry name" value="Pkinase"/>
    <property type="match status" value="1"/>
</dbReference>
<feature type="binding site" evidence="5">
    <location>
        <position position="131"/>
    </location>
    <ligand>
        <name>ATP</name>
        <dbReference type="ChEBI" id="CHEBI:30616"/>
    </ligand>
</feature>
<sequence>MPLFSFISHCFLPNGSRNHPIASEVKGSKLVPVDSEGSISVDDQHVLVGSKEPSSLVESVPVISESPSSRGKPLLVDFEVLNSECHRSEIFKYSELEEATDNFDTSRVLGKGSYGTVYSGILKDGRRVAIKCMHQFKMLRLHDEKLHKERLRKFMNEVEILTSLSHENLVQLYGCTFPQGSELLLVQEYIPSGTVVHHLRREGTLTWFTRLKIAVQTASALAHLHASNIIHRDVKTSNILLDSSLNAKVADFGLSRLIPHGVSHITTDPAGTPGYIDPEYYEQCHLSDKSDVYSFGVILVELISSLPAFSEDDKQPYLSDFATDKILCGHLEKLVDPALEFQSDEWISETITAVAELAFRCLQRRRDMRPSMGEVLNTLESIRSGTSKSALTWGPNSTYKATKVQIVSTLPDDYFGKR</sequence>
<dbReference type="OMA" id="QMSEGKY"/>
<evidence type="ECO:0000259" key="7">
    <source>
        <dbReference type="PROSITE" id="PS50011"/>
    </source>
</evidence>
<keyword evidence="2 5" id="KW-0547">Nucleotide-binding</keyword>
<dbReference type="InterPro" id="IPR000719">
    <property type="entry name" value="Prot_kinase_dom"/>
</dbReference>
<evidence type="ECO:0000256" key="2">
    <source>
        <dbReference type="ARBA" id="ARBA00022741"/>
    </source>
</evidence>
<proteinExistence type="inferred from homology"/>
<evidence type="ECO:0000256" key="1">
    <source>
        <dbReference type="ARBA" id="ARBA00022679"/>
    </source>
</evidence>
<dbReference type="KEGG" id="lang:109347720"/>
<keyword evidence="9" id="KW-1185">Reference proteome</keyword>
<dbReference type="SUPFAM" id="SSF56112">
    <property type="entry name" value="Protein kinase-like (PK-like)"/>
    <property type="match status" value="1"/>
</dbReference>
<name>A0A1J7HH24_LUPAN</name>
<dbReference type="InterPro" id="IPR011009">
    <property type="entry name" value="Kinase-like_dom_sf"/>
</dbReference>
<keyword evidence="3" id="KW-0418">Kinase</keyword>
<keyword evidence="4 5" id="KW-0067">ATP-binding</keyword>
<dbReference type="Gramene" id="OIW11940">
    <property type="protein sequence ID" value="OIW11940"/>
    <property type="gene ID" value="TanjilG_02147"/>
</dbReference>
<dbReference type="EMBL" id="CM007365">
    <property type="protein sequence ID" value="OIW11940.1"/>
    <property type="molecule type" value="Genomic_DNA"/>
</dbReference>
<dbReference type="GO" id="GO:0005524">
    <property type="term" value="F:ATP binding"/>
    <property type="evidence" value="ECO:0007669"/>
    <property type="project" value="UniProtKB-UniRule"/>
</dbReference>
<dbReference type="Proteomes" id="UP000188354">
    <property type="component" value="Chromosome LG05"/>
</dbReference>
<evidence type="ECO:0000256" key="4">
    <source>
        <dbReference type="ARBA" id="ARBA00022840"/>
    </source>
</evidence>
<dbReference type="Gene3D" id="1.10.510.10">
    <property type="entry name" value="Transferase(Phosphotransferase) domain 1"/>
    <property type="match status" value="1"/>
</dbReference>
<evidence type="ECO:0000256" key="3">
    <source>
        <dbReference type="ARBA" id="ARBA00022777"/>
    </source>
</evidence>
<evidence type="ECO:0000313" key="9">
    <source>
        <dbReference type="Proteomes" id="UP000188354"/>
    </source>
</evidence>
<dbReference type="PROSITE" id="PS00108">
    <property type="entry name" value="PROTEIN_KINASE_ST"/>
    <property type="match status" value="1"/>
</dbReference>
<accession>A0A1J7HH24</accession>
<dbReference type="InterPro" id="IPR017441">
    <property type="entry name" value="Protein_kinase_ATP_BS"/>
</dbReference>
<evidence type="ECO:0000256" key="5">
    <source>
        <dbReference type="PROSITE-ProRule" id="PRU10141"/>
    </source>
</evidence>
<reference evidence="8 9" key="1">
    <citation type="journal article" date="2017" name="Plant Biotechnol. J.">
        <title>A comprehensive draft genome sequence for lupin (Lupinus angustifolius), an emerging health food: insights into plant-microbe interactions and legume evolution.</title>
        <authorList>
            <person name="Hane J.K."/>
            <person name="Ming Y."/>
            <person name="Kamphuis L.G."/>
            <person name="Nelson M.N."/>
            <person name="Garg G."/>
            <person name="Atkins C.A."/>
            <person name="Bayer P.E."/>
            <person name="Bravo A."/>
            <person name="Bringans S."/>
            <person name="Cannon S."/>
            <person name="Edwards D."/>
            <person name="Foley R."/>
            <person name="Gao L.L."/>
            <person name="Harrison M.J."/>
            <person name="Huang W."/>
            <person name="Hurgobin B."/>
            <person name="Li S."/>
            <person name="Liu C.W."/>
            <person name="McGrath A."/>
            <person name="Morahan G."/>
            <person name="Murray J."/>
            <person name="Weller J."/>
            <person name="Jian J."/>
            <person name="Singh K.B."/>
        </authorList>
    </citation>
    <scope>NUCLEOTIDE SEQUENCE [LARGE SCALE GENOMIC DNA]</scope>
    <source>
        <strain evidence="9">cv. Tanjil</strain>
        <tissue evidence="8">Whole plant</tissue>
    </source>
</reference>
<dbReference type="GO" id="GO:0004674">
    <property type="term" value="F:protein serine/threonine kinase activity"/>
    <property type="evidence" value="ECO:0007669"/>
    <property type="project" value="UniProtKB-KW"/>
</dbReference>
<dbReference type="PANTHER" id="PTHR46008:SF2">
    <property type="entry name" value="LEAF RUST 10 DISEASE-RESISTANCE LOCUS RECEPTOR-LIKE PROTEIN KINASE-LIKE 1.4"/>
    <property type="match status" value="1"/>
</dbReference>
<evidence type="ECO:0000313" key="8">
    <source>
        <dbReference type="EMBL" id="OIW11940.1"/>
    </source>
</evidence>
<feature type="domain" description="Protein kinase" evidence="7">
    <location>
        <begin position="103"/>
        <end position="382"/>
    </location>
</feature>
<protein>
    <recommendedName>
        <fullName evidence="7">Protein kinase domain-containing protein</fullName>
    </recommendedName>
</protein>
<dbReference type="SMART" id="SM00220">
    <property type="entry name" value="S_TKc"/>
    <property type="match status" value="1"/>
</dbReference>